<dbReference type="GO" id="GO:0005509">
    <property type="term" value="F:calcium ion binding"/>
    <property type="evidence" value="ECO:0007669"/>
    <property type="project" value="InterPro"/>
</dbReference>
<dbReference type="SUPFAM" id="SSF49313">
    <property type="entry name" value="Cadherin-like"/>
    <property type="match status" value="1"/>
</dbReference>
<accession>X1T957</accession>
<reference evidence="1" key="1">
    <citation type="journal article" date="2014" name="Front. Microbiol.">
        <title>High frequency of phylogenetically diverse reductive dehalogenase-homologous genes in deep subseafloor sedimentary metagenomes.</title>
        <authorList>
            <person name="Kawai M."/>
            <person name="Futagami T."/>
            <person name="Toyoda A."/>
            <person name="Takaki Y."/>
            <person name="Nishi S."/>
            <person name="Hori S."/>
            <person name="Arai W."/>
            <person name="Tsubouchi T."/>
            <person name="Morono Y."/>
            <person name="Uchiyama I."/>
            <person name="Ito T."/>
            <person name="Fujiyama A."/>
            <person name="Inagaki F."/>
            <person name="Takami H."/>
        </authorList>
    </citation>
    <scope>NUCLEOTIDE SEQUENCE</scope>
    <source>
        <strain evidence="1">Expedition CK06-06</strain>
    </source>
</reference>
<organism evidence="1">
    <name type="scientific">marine sediment metagenome</name>
    <dbReference type="NCBI Taxonomy" id="412755"/>
    <lineage>
        <taxon>unclassified sequences</taxon>
        <taxon>metagenomes</taxon>
        <taxon>ecological metagenomes</taxon>
    </lineage>
</organism>
<comment type="caution">
    <text evidence="1">The sequence shown here is derived from an EMBL/GenBank/DDBJ whole genome shotgun (WGS) entry which is preliminary data.</text>
</comment>
<dbReference type="InterPro" id="IPR013783">
    <property type="entry name" value="Ig-like_fold"/>
</dbReference>
<name>X1T957_9ZZZZ</name>
<protein>
    <submittedName>
        <fullName evidence="1">Uncharacterized protein</fullName>
    </submittedName>
</protein>
<dbReference type="Pfam" id="PF05345">
    <property type="entry name" value="He_PIG"/>
    <property type="match status" value="1"/>
</dbReference>
<dbReference type="GO" id="GO:0016020">
    <property type="term" value="C:membrane"/>
    <property type="evidence" value="ECO:0007669"/>
    <property type="project" value="InterPro"/>
</dbReference>
<dbReference type="InterPro" id="IPR015919">
    <property type="entry name" value="Cadherin-like_sf"/>
</dbReference>
<feature type="non-terminal residue" evidence="1">
    <location>
        <position position="81"/>
    </location>
</feature>
<evidence type="ECO:0000313" key="1">
    <source>
        <dbReference type="EMBL" id="GAI76509.1"/>
    </source>
</evidence>
<dbReference type="AlphaFoldDB" id="X1T957"/>
<sequence length="81" mass="8755">MKKFLIVLTVITLASLLMGAGCFISNLPPVITSYPVKTATVGVEYTYDVEATDSDIEDVLTYYLTAYPNGMNINSATGLIK</sequence>
<dbReference type="PROSITE" id="PS51257">
    <property type="entry name" value="PROKAR_LIPOPROTEIN"/>
    <property type="match status" value="1"/>
</dbReference>
<dbReference type="Gene3D" id="2.60.40.10">
    <property type="entry name" value="Immunoglobulins"/>
    <property type="match status" value="1"/>
</dbReference>
<gene>
    <name evidence="1" type="ORF">S12H4_11526</name>
</gene>
<proteinExistence type="predicted"/>
<dbReference type="EMBL" id="BARW01005195">
    <property type="protein sequence ID" value="GAI76509.1"/>
    <property type="molecule type" value="Genomic_DNA"/>
</dbReference>